<dbReference type="SUPFAM" id="SSF49562">
    <property type="entry name" value="C2 domain (Calcium/lipid-binding domain, CaLB)"/>
    <property type="match status" value="1"/>
</dbReference>
<protein>
    <submittedName>
        <fullName evidence="4">Coiled-coil domain containing 33</fullName>
    </submittedName>
</protein>
<feature type="compositionally biased region" description="Polar residues" evidence="2">
    <location>
        <begin position="955"/>
        <end position="969"/>
    </location>
</feature>
<evidence type="ECO:0000256" key="2">
    <source>
        <dbReference type="SAM" id="MobiDB-lite"/>
    </source>
</evidence>
<evidence type="ECO:0000256" key="1">
    <source>
        <dbReference type="SAM" id="Coils"/>
    </source>
</evidence>
<feature type="coiled-coil region" evidence="1">
    <location>
        <begin position="862"/>
        <end position="889"/>
    </location>
</feature>
<dbReference type="PANTHER" id="PTHR21623:SF2">
    <property type="entry name" value="COILED-COIL DOMAIN-CONTAINING PROTEIN 33"/>
    <property type="match status" value="1"/>
</dbReference>
<dbReference type="InterPro" id="IPR000008">
    <property type="entry name" value="C2_dom"/>
</dbReference>
<keyword evidence="5" id="KW-1185">Reference proteome</keyword>
<dbReference type="GeneTree" id="ENSGT00390000017366"/>
<feature type="domain" description="C2" evidence="3">
    <location>
        <begin position="237"/>
        <end position="376"/>
    </location>
</feature>
<dbReference type="GO" id="GO:0005777">
    <property type="term" value="C:peroxisome"/>
    <property type="evidence" value="ECO:0007669"/>
    <property type="project" value="TreeGrafter"/>
</dbReference>
<feature type="coiled-coil region" evidence="1">
    <location>
        <begin position="644"/>
        <end position="719"/>
    </location>
</feature>
<dbReference type="Gene3D" id="2.60.40.150">
    <property type="entry name" value="C2 domain"/>
    <property type="match status" value="1"/>
</dbReference>
<evidence type="ECO:0000313" key="5">
    <source>
        <dbReference type="Proteomes" id="UP000694385"/>
    </source>
</evidence>
<dbReference type="InterPro" id="IPR039889">
    <property type="entry name" value="CCD33"/>
</dbReference>
<accession>A0A8C5KBA7</accession>
<dbReference type="AlphaFoldDB" id="A0A8C5KBA7"/>
<gene>
    <name evidence="4" type="primary">Ccdc33</name>
</gene>
<dbReference type="OMA" id="RDTEMNN"/>
<feature type="compositionally biased region" description="Low complexity" evidence="2">
    <location>
        <begin position="934"/>
        <end position="954"/>
    </location>
</feature>
<reference evidence="4" key="2">
    <citation type="submission" date="2025-09" db="UniProtKB">
        <authorList>
            <consortium name="Ensembl"/>
        </authorList>
    </citation>
    <scope>IDENTIFICATION</scope>
</reference>
<dbReference type="Ensembl" id="ENSJJAT00000014551.1">
    <property type="protein sequence ID" value="ENSJJAP00000008127.1"/>
    <property type="gene ID" value="ENSJJAG00000012340.1"/>
</dbReference>
<dbReference type="Proteomes" id="UP000694385">
    <property type="component" value="Unassembled WGS sequence"/>
</dbReference>
<feature type="compositionally biased region" description="Polar residues" evidence="2">
    <location>
        <begin position="295"/>
        <end position="307"/>
    </location>
</feature>
<dbReference type="PROSITE" id="PS50004">
    <property type="entry name" value="C2"/>
    <property type="match status" value="1"/>
</dbReference>
<evidence type="ECO:0000313" key="4">
    <source>
        <dbReference type="Ensembl" id="ENSJJAP00000008127.1"/>
    </source>
</evidence>
<evidence type="ECO:0000259" key="3">
    <source>
        <dbReference type="PROSITE" id="PS50004"/>
    </source>
</evidence>
<keyword evidence="1" id="KW-0175">Coiled coil</keyword>
<organism evidence="4 5">
    <name type="scientific">Jaculus jaculus</name>
    <name type="common">Lesser Egyptian jerboa</name>
    <dbReference type="NCBI Taxonomy" id="51337"/>
    <lineage>
        <taxon>Eukaryota</taxon>
        <taxon>Metazoa</taxon>
        <taxon>Chordata</taxon>
        <taxon>Craniata</taxon>
        <taxon>Vertebrata</taxon>
        <taxon>Euteleostomi</taxon>
        <taxon>Mammalia</taxon>
        <taxon>Eutheria</taxon>
        <taxon>Euarchontoglires</taxon>
        <taxon>Glires</taxon>
        <taxon>Rodentia</taxon>
        <taxon>Myomorpha</taxon>
        <taxon>Dipodoidea</taxon>
        <taxon>Dipodidae</taxon>
        <taxon>Dipodinae</taxon>
        <taxon>Jaculus</taxon>
    </lineage>
</organism>
<proteinExistence type="predicted"/>
<feature type="region of interest" description="Disordered" evidence="2">
    <location>
        <begin position="925"/>
        <end position="969"/>
    </location>
</feature>
<name>A0A8C5KBA7_JACJA</name>
<dbReference type="PANTHER" id="PTHR21623">
    <property type="entry name" value="SPERIOLIN-BINDING FACTOR"/>
    <property type="match status" value="1"/>
</dbReference>
<feature type="region of interest" description="Disordered" evidence="2">
    <location>
        <begin position="288"/>
        <end position="307"/>
    </location>
</feature>
<dbReference type="InterPro" id="IPR035892">
    <property type="entry name" value="C2_domain_sf"/>
</dbReference>
<dbReference type="CDD" id="cd00030">
    <property type="entry name" value="C2"/>
    <property type="match status" value="1"/>
</dbReference>
<reference evidence="4" key="1">
    <citation type="submission" date="2025-08" db="UniProtKB">
        <authorList>
            <consortium name="Ensembl"/>
        </authorList>
    </citation>
    <scope>IDENTIFICATION</scope>
</reference>
<dbReference type="Pfam" id="PF00168">
    <property type="entry name" value="C2"/>
    <property type="match status" value="1"/>
</dbReference>
<sequence length="969" mass="108223">MAFRGPEPWLPASLRNQRLRAEEKALDLEFEVLSVGFNEEGRYALRLSAENPLQAASGAGVQLRVNDGDPLPACSAVTEVIEQQDPGQSLTLTRNKFIFTLPRGFCKNDRLHDAQLRVEALRFSEASGQTAQRVGEAIFPIYPRPDHPRMNLEAREHEDLYRYRGNLALLRASEDPTARHCGSLAYSVAFHVHRAPASGCPPEPSQSAQMSLSPEGCGVAVTGDVILDETAHPCSEDPPDTSQDPTHDIAHLAPSNKETVMITLHGATDLPACKDGSEPWPYVLVNTTSEEDSKQSSSAVTSVTSEPTRTPIWGDTVKVELQAEDVGREDMVLKVMDNRSKEELLSYRIPIKYLRVFHPYHFELGKVFLRGVNEPLVNNSNPMAVIARVVPNYTEFKSNQASGDQASVGLPLTPLSFPISSPMNFDVPRVSQNGCPQLSKPGGPPEQPLWNQSFLFQGRDGATSFSEDTALVLEYYPSASMKGNEPWTLSQPLGISVLPLKTHLYRKLLAEKGLNGLRVEQLPITRPENFLTPKSSKALPVLDPKILDQKPSTISKSCSKVTMSSTDSCQEAELQPRRHHPTEMNNYRRAMQKMAEDILLLRKQTSILEGENCMLRNRLTQQGVEEEQSRAEEETLAESMRQKLLLSEVDMKRLRDKVQHLQNELIRKNDREKELLLLHQARQPQTALLKRYQDKLQKMRDLEDTVRHQEKVIEKMEQVLEDRLRERKEPMVPPSRPQGQPTMAFPTFSTPGIHLGENLPVDFYSVLLAENARLRAELEKNRQQSAPIILQQQALPVDPGELGAGGDLAEWLPETDGPGHSKGTAALPAQVAPPDAATVHKFKVHLWAGGHRSDLLGGTSDKLNLLAKLEQAQSRILSLETQLEESARQWAREKQDLAMRLQEQAHGFRHPSNLIITDQPYVSTHSKDLKQPSKLESLLSSSDSKLNKLSNPKNETLNPQHETSNPQQT</sequence>